<keyword evidence="4" id="KW-1185">Reference proteome</keyword>
<accession>A0ABX1TLY0</accession>
<gene>
    <name evidence="3" type="ORF">E4P82_10385</name>
</gene>
<proteinExistence type="predicted"/>
<keyword evidence="2" id="KW-0732">Signal</keyword>
<feature type="chain" id="PRO_5045067493" description="DUF4124 domain-containing protein" evidence="2">
    <location>
        <begin position="22"/>
        <end position="94"/>
    </location>
</feature>
<organism evidence="3 4">
    <name type="scientific">Candidatus Competibacter phosphatis</name>
    <dbReference type="NCBI Taxonomy" id="221280"/>
    <lineage>
        <taxon>Bacteria</taxon>
        <taxon>Pseudomonadati</taxon>
        <taxon>Pseudomonadota</taxon>
        <taxon>Gammaproteobacteria</taxon>
        <taxon>Candidatus Competibacteraceae</taxon>
        <taxon>Candidatus Competibacter</taxon>
    </lineage>
</organism>
<evidence type="ECO:0000313" key="4">
    <source>
        <dbReference type="Proteomes" id="UP000760480"/>
    </source>
</evidence>
<comment type="caution">
    <text evidence="3">The sequence shown here is derived from an EMBL/GenBank/DDBJ whole genome shotgun (WGS) entry which is preliminary data.</text>
</comment>
<sequence length="94" mass="9759">MKCPTGSGLIMLSLLATPVLAANKCVDPSGRISYQADPCPASSRGGDMSLNINRPFTGQAGIPAADPHIVTMGQEISPPADGQNQEVQPPDTER</sequence>
<protein>
    <recommendedName>
        <fullName evidence="5">DUF4124 domain-containing protein</fullName>
    </recommendedName>
</protein>
<name>A0ABX1TLY0_9GAMM</name>
<reference evidence="3 4" key="1">
    <citation type="submission" date="2019-03" db="EMBL/GenBank/DDBJ databases">
        <title>Metabolic reconstructions from genomes of highly enriched 'Candidatus Accumulibacter' and 'Candidatus Competibacter' bioreactor populations.</title>
        <authorList>
            <person name="Annavajhala M.K."/>
            <person name="Welles L."/>
            <person name="Abbas B."/>
            <person name="Sorokin D."/>
            <person name="Park H."/>
            <person name="Van Loosdrecht M."/>
            <person name="Chandran K."/>
        </authorList>
    </citation>
    <scope>NUCLEOTIDE SEQUENCE [LARGE SCALE GENOMIC DNA]</scope>
    <source>
        <strain evidence="3 4">SBR_G</strain>
    </source>
</reference>
<evidence type="ECO:0008006" key="5">
    <source>
        <dbReference type="Google" id="ProtNLM"/>
    </source>
</evidence>
<evidence type="ECO:0000313" key="3">
    <source>
        <dbReference type="EMBL" id="NMQ19564.1"/>
    </source>
</evidence>
<feature type="region of interest" description="Disordered" evidence="1">
    <location>
        <begin position="37"/>
        <end position="94"/>
    </location>
</feature>
<dbReference type="EMBL" id="SPMZ01000028">
    <property type="protein sequence ID" value="NMQ19564.1"/>
    <property type="molecule type" value="Genomic_DNA"/>
</dbReference>
<evidence type="ECO:0000256" key="1">
    <source>
        <dbReference type="SAM" id="MobiDB-lite"/>
    </source>
</evidence>
<dbReference type="RefSeq" id="WP_169248817.1">
    <property type="nucleotide sequence ID" value="NZ_SPMZ01000028.1"/>
</dbReference>
<evidence type="ECO:0000256" key="2">
    <source>
        <dbReference type="SAM" id="SignalP"/>
    </source>
</evidence>
<feature type="signal peptide" evidence="2">
    <location>
        <begin position="1"/>
        <end position="21"/>
    </location>
</feature>
<dbReference type="Proteomes" id="UP000760480">
    <property type="component" value="Unassembled WGS sequence"/>
</dbReference>